<name>A0AAW2TBH1_9LAMI</name>
<dbReference type="AlphaFoldDB" id="A0AAW2TBH1"/>
<accession>A0AAW2TBH1</accession>
<gene>
    <name evidence="1" type="ORF">Slati_4174700</name>
</gene>
<reference evidence="1" key="1">
    <citation type="submission" date="2020-06" db="EMBL/GenBank/DDBJ databases">
        <authorList>
            <person name="Li T."/>
            <person name="Hu X."/>
            <person name="Zhang T."/>
            <person name="Song X."/>
            <person name="Zhang H."/>
            <person name="Dai N."/>
            <person name="Sheng W."/>
            <person name="Hou X."/>
            <person name="Wei L."/>
        </authorList>
    </citation>
    <scope>NUCLEOTIDE SEQUENCE</scope>
    <source>
        <strain evidence="1">KEN1</strain>
        <tissue evidence="1">Leaf</tissue>
    </source>
</reference>
<dbReference type="EMBL" id="JACGWN010000015">
    <property type="protein sequence ID" value="KAL0401448.1"/>
    <property type="molecule type" value="Genomic_DNA"/>
</dbReference>
<comment type="caution">
    <text evidence="1">The sequence shown here is derived from an EMBL/GenBank/DDBJ whole genome shotgun (WGS) entry which is preliminary data.</text>
</comment>
<evidence type="ECO:0000313" key="1">
    <source>
        <dbReference type="EMBL" id="KAL0401448.1"/>
    </source>
</evidence>
<organism evidence="1">
    <name type="scientific">Sesamum latifolium</name>
    <dbReference type="NCBI Taxonomy" id="2727402"/>
    <lineage>
        <taxon>Eukaryota</taxon>
        <taxon>Viridiplantae</taxon>
        <taxon>Streptophyta</taxon>
        <taxon>Embryophyta</taxon>
        <taxon>Tracheophyta</taxon>
        <taxon>Spermatophyta</taxon>
        <taxon>Magnoliopsida</taxon>
        <taxon>eudicotyledons</taxon>
        <taxon>Gunneridae</taxon>
        <taxon>Pentapetalae</taxon>
        <taxon>asterids</taxon>
        <taxon>lamiids</taxon>
        <taxon>Lamiales</taxon>
        <taxon>Pedaliaceae</taxon>
        <taxon>Sesamum</taxon>
    </lineage>
</organism>
<sequence>MCAELPQVRRRSRRVRPFGARDANLCGEWWMEGHLLVELRNLPTGEYEQIVEMPIVKTRCLEQATLGVARSGR</sequence>
<protein>
    <submittedName>
        <fullName evidence="1">Uncharacterized protein</fullName>
    </submittedName>
</protein>
<proteinExistence type="predicted"/>
<reference evidence="1" key="2">
    <citation type="journal article" date="2024" name="Plant">
        <title>Genomic evolution and insights into agronomic trait innovations of Sesamum species.</title>
        <authorList>
            <person name="Miao H."/>
            <person name="Wang L."/>
            <person name="Qu L."/>
            <person name="Liu H."/>
            <person name="Sun Y."/>
            <person name="Le M."/>
            <person name="Wang Q."/>
            <person name="Wei S."/>
            <person name="Zheng Y."/>
            <person name="Lin W."/>
            <person name="Duan Y."/>
            <person name="Cao H."/>
            <person name="Xiong S."/>
            <person name="Wang X."/>
            <person name="Wei L."/>
            <person name="Li C."/>
            <person name="Ma Q."/>
            <person name="Ju M."/>
            <person name="Zhao R."/>
            <person name="Li G."/>
            <person name="Mu C."/>
            <person name="Tian Q."/>
            <person name="Mei H."/>
            <person name="Zhang T."/>
            <person name="Gao T."/>
            <person name="Zhang H."/>
        </authorList>
    </citation>
    <scope>NUCLEOTIDE SEQUENCE</scope>
    <source>
        <strain evidence="1">KEN1</strain>
    </source>
</reference>